<dbReference type="InterPro" id="IPR003594">
    <property type="entry name" value="HATPase_dom"/>
</dbReference>
<keyword evidence="3" id="KW-0597">Phosphoprotein</keyword>
<proteinExistence type="predicted"/>
<dbReference type="SMART" id="SM00387">
    <property type="entry name" value="HATPase_c"/>
    <property type="match status" value="1"/>
</dbReference>
<dbReference type="GO" id="GO:0005524">
    <property type="term" value="F:ATP binding"/>
    <property type="evidence" value="ECO:0007669"/>
    <property type="project" value="UniProtKB-KW"/>
</dbReference>
<dbReference type="CDD" id="cd00075">
    <property type="entry name" value="HATPase"/>
    <property type="match status" value="1"/>
</dbReference>
<dbReference type="CDD" id="cd00082">
    <property type="entry name" value="HisKA"/>
    <property type="match status" value="1"/>
</dbReference>
<dbReference type="InterPro" id="IPR003661">
    <property type="entry name" value="HisK_dim/P_dom"/>
</dbReference>
<evidence type="ECO:0000256" key="4">
    <source>
        <dbReference type="SAM" id="MobiDB-lite"/>
    </source>
</evidence>
<comment type="caution">
    <text evidence="6">The sequence shown here is derived from an EMBL/GenBank/DDBJ whole genome shotgun (WGS) entry which is preliminary data.</text>
</comment>
<dbReference type="InterPro" id="IPR004358">
    <property type="entry name" value="Sig_transdc_His_kin-like_C"/>
</dbReference>
<feature type="compositionally biased region" description="Polar residues" evidence="4">
    <location>
        <begin position="385"/>
        <end position="396"/>
    </location>
</feature>
<evidence type="ECO:0000256" key="1">
    <source>
        <dbReference type="ARBA" id="ARBA00000085"/>
    </source>
</evidence>
<evidence type="ECO:0000313" key="6">
    <source>
        <dbReference type="EMBL" id="MFC5458604.1"/>
    </source>
</evidence>
<feature type="domain" description="Histidine kinase" evidence="5">
    <location>
        <begin position="160"/>
        <end position="381"/>
    </location>
</feature>
<evidence type="ECO:0000256" key="3">
    <source>
        <dbReference type="ARBA" id="ARBA00022553"/>
    </source>
</evidence>
<gene>
    <name evidence="6" type="ORF">ACFPN5_02115</name>
</gene>
<dbReference type="Gene3D" id="1.10.287.130">
    <property type="match status" value="1"/>
</dbReference>
<dbReference type="EMBL" id="JBHSMU010000003">
    <property type="protein sequence ID" value="MFC5458604.1"/>
    <property type="molecule type" value="Genomic_DNA"/>
</dbReference>
<dbReference type="PANTHER" id="PTHR43547:SF2">
    <property type="entry name" value="HYBRID SIGNAL TRANSDUCTION HISTIDINE KINASE C"/>
    <property type="match status" value="1"/>
</dbReference>
<feature type="region of interest" description="Disordered" evidence="4">
    <location>
        <begin position="59"/>
        <end position="80"/>
    </location>
</feature>
<organism evidence="6 7">
    <name type="scientific">Massilia niabensis</name>
    <dbReference type="NCBI Taxonomy" id="544910"/>
    <lineage>
        <taxon>Bacteria</taxon>
        <taxon>Pseudomonadati</taxon>
        <taxon>Pseudomonadota</taxon>
        <taxon>Betaproteobacteria</taxon>
        <taxon>Burkholderiales</taxon>
        <taxon>Oxalobacteraceae</taxon>
        <taxon>Telluria group</taxon>
        <taxon>Massilia</taxon>
    </lineage>
</organism>
<feature type="region of interest" description="Disordered" evidence="4">
    <location>
        <begin position="379"/>
        <end position="404"/>
    </location>
</feature>
<keyword evidence="6" id="KW-0067">ATP-binding</keyword>
<dbReference type="SMART" id="SM00388">
    <property type="entry name" value="HisKA"/>
    <property type="match status" value="1"/>
</dbReference>
<dbReference type="PRINTS" id="PR00344">
    <property type="entry name" value="BCTRLSENSOR"/>
</dbReference>
<dbReference type="Pfam" id="PF02518">
    <property type="entry name" value="HATPase_c"/>
    <property type="match status" value="1"/>
</dbReference>
<comment type="catalytic activity">
    <reaction evidence="1">
        <text>ATP + protein L-histidine = ADP + protein N-phospho-L-histidine.</text>
        <dbReference type="EC" id="2.7.13.3"/>
    </reaction>
</comment>
<dbReference type="InterPro" id="IPR036890">
    <property type="entry name" value="HATPase_C_sf"/>
</dbReference>
<dbReference type="InterPro" id="IPR036097">
    <property type="entry name" value="HisK_dim/P_sf"/>
</dbReference>
<dbReference type="SUPFAM" id="SSF47384">
    <property type="entry name" value="Homodimeric domain of signal transducing histidine kinase"/>
    <property type="match status" value="1"/>
</dbReference>
<reference evidence="7" key="1">
    <citation type="journal article" date="2019" name="Int. J. Syst. Evol. Microbiol.">
        <title>The Global Catalogue of Microorganisms (GCM) 10K type strain sequencing project: providing services to taxonomists for standard genome sequencing and annotation.</title>
        <authorList>
            <consortium name="The Broad Institute Genomics Platform"/>
            <consortium name="The Broad Institute Genome Sequencing Center for Infectious Disease"/>
            <person name="Wu L."/>
            <person name="Ma J."/>
        </authorList>
    </citation>
    <scope>NUCLEOTIDE SEQUENCE [LARGE SCALE GENOMIC DNA]</scope>
    <source>
        <strain evidence="7">KACC 12649</strain>
    </source>
</reference>
<evidence type="ECO:0000313" key="7">
    <source>
        <dbReference type="Proteomes" id="UP001596050"/>
    </source>
</evidence>
<evidence type="ECO:0000256" key="2">
    <source>
        <dbReference type="ARBA" id="ARBA00012438"/>
    </source>
</evidence>
<accession>A0ABW0KYV5</accession>
<dbReference type="PANTHER" id="PTHR43547">
    <property type="entry name" value="TWO-COMPONENT HISTIDINE KINASE"/>
    <property type="match status" value="1"/>
</dbReference>
<dbReference type="EC" id="2.7.13.3" evidence="2"/>
<dbReference type="SUPFAM" id="SSF55874">
    <property type="entry name" value="ATPase domain of HSP90 chaperone/DNA topoisomerase II/histidine kinase"/>
    <property type="match status" value="1"/>
</dbReference>
<dbReference type="InterPro" id="IPR005467">
    <property type="entry name" value="His_kinase_dom"/>
</dbReference>
<keyword evidence="7" id="KW-1185">Reference proteome</keyword>
<dbReference type="PROSITE" id="PS50109">
    <property type="entry name" value="HIS_KIN"/>
    <property type="match status" value="1"/>
</dbReference>
<protein>
    <recommendedName>
        <fullName evidence="2">histidine kinase</fullName>
        <ecNumber evidence="2">2.7.13.3</ecNumber>
    </recommendedName>
</protein>
<keyword evidence="6" id="KW-0547">Nucleotide-binding</keyword>
<evidence type="ECO:0000259" key="5">
    <source>
        <dbReference type="PROSITE" id="PS50109"/>
    </source>
</evidence>
<dbReference type="Proteomes" id="UP001596050">
    <property type="component" value="Unassembled WGS sequence"/>
</dbReference>
<sequence length="404" mass="44255">MTEYRLGSFIRDNMEQILQAWEDFARTIEPPALTMDDTELRDHARQMLVAFAADLETPQSEHESVAKSKGLGKRGQDDTAAETHAEARLLSGYTVVQLVSEYRALRSSVLTLWAADTESNHVTNMRDVTRFNEAVDQALAESVARYEFMVKQSQNMFLAILGHDLRNPLGTVVTGASFMMQANDIPPRYVLVATRMFNSAKRMSKLINDLIDFTRTHLGPGIPIRVKQGSMVAVCEEVVNELRTFHPEQMIELHHPPQLDAIFDESRIAQVLSNLIGNAIQYGDAEAPVTVRVTASDADVVIAVNNRGKAIAPDKLSSVFDPMVRIAASVNASNNDYTERTSLGIGLFISREIVHAHGGQVSLASTDADGTTFTVTMPRLPKGFQSGSHPGDTASSPPGPQAAH</sequence>
<dbReference type="Pfam" id="PF00512">
    <property type="entry name" value="HisKA"/>
    <property type="match status" value="1"/>
</dbReference>
<dbReference type="RefSeq" id="WP_379779610.1">
    <property type="nucleotide sequence ID" value="NZ_JBHSMU010000003.1"/>
</dbReference>
<dbReference type="Gene3D" id="3.30.565.10">
    <property type="entry name" value="Histidine kinase-like ATPase, C-terminal domain"/>
    <property type="match status" value="1"/>
</dbReference>
<name>A0ABW0KYV5_9BURK</name>